<organism evidence="2 3">
    <name type="scientific">Catenulispora yoronensis</name>
    <dbReference type="NCBI Taxonomy" id="450799"/>
    <lineage>
        <taxon>Bacteria</taxon>
        <taxon>Bacillati</taxon>
        <taxon>Actinomycetota</taxon>
        <taxon>Actinomycetes</taxon>
        <taxon>Catenulisporales</taxon>
        <taxon>Catenulisporaceae</taxon>
        <taxon>Catenulispora</taxon>
    </lineage>
</organism>
<comment type="caution">
    <text evidence="2">The sequence shown here is derived from an EMBL/GenBank/DDBJ whole genome shotgun (WGS) entry which is preliminary data.</text>
</comment>
<proteinExistence type="predicted"/>
<gene>
    <name evidence="2" type="ORF">GCM10009839_58380</name>
</gene>
<accession>A0ABN2V045</accession>
<evidence type="ECO:0000313" key="3">
    <source>
        <dbReference type="Proteomes" id="UP001500751"/>
    </source>
</evidence>
<evidence type="ECO:0000256" key="1">
    <source>
        <dbReference type="SAM" id="MobiDB-lite"/>
    </source>
</evidence>
<reference evidence="2 3" key="1">
    <citation type="journal article" date="2019" name="Int. J. Syst. Evol. Microbiol.">
        <title>The Global Catalogue of Microorganisms (GCM) 10K type strain sequencing project: providing services to taxonomists for standard genome sequencing and annotation.</title>
        <authorList>
            <consortium name="The Broad Institute Genomics Platform"/>
            <consortium name="The Broad Institute Genome Sequencing Center for Infectious Disease"/>
            <person name="Wu L."/>
            <person name="Ma J."/>
        </authorList>
    </citation>
    <scope>NUCLEOTIDE SEQUENCE [LARGE SCALE GENOMIC DNA]</scope>
    <source>
        <strain evidence="2 3">JCM 16014</strain>
    </source>
</reference>
<evidence type="ECO:0000313" key="2">
    <source>
        <dbReference type="EMBL" id="GAA2046379.1"/>
    </source>
</evidence>
<protein>
    <submittedName>
        <fullName evidence="2">Uncharacterized protein</fullName>
    </submittedName>
</protein>
<keyword evidence="3" id="KW-1185">Reference proteome</keyword>
<dbReference type="Proteomes" id="UP001500751">
    <property type="component" value="Unassembled WGS sequence"/>
</dbReference>
<dbReference type="EMBL" id="BAAAQN010000041">
    <property type="protein sequence ID" value="GAA2046379.1"/>
    <property type="molecule type" value="Genomic_DNA"/>
</dbReference>
<feature type="compositionally biased region" description="Polar residues" evidence="1">
    <location>
        <begin position="25"/>
        <end position="43"/>
    </location>
</feature>
<name>A0ABN2V045_9ACTN</name>
<feature type="region of interest" description="Disordered" evidence="1">
    <location>
        <begin position="25"/>
        <end position="44"/>
    </location>
</feature>
<sequence>MSGLANAEPKLFNIEAAASPKDLQMLSQTDETAEPTISPTQPVKSVIPQDMSTFLIVEIVVREVAGLAGHCVKLIHPSLAAWAEPGCTASEE</sequence>